<feature type="domain" description="DNA/RNA non-specific endonuclease/pyrophosphatase/phosphodiesterase" evidence="7">
    <location>
        <begin position="143"/>
        <end position="378"/>
    </location>
</feature>
<evidence type="ECO:0000256" key="1">
    <source>
        <dbReference type="ARBA" id="ARBA00010052"/>
    </source>
</evidence>
<keyword evidence="3" id="KW-0378">Hydrolase</keyword>
<evidence type="ECO:0000313" key="8">
    <source>
        <dbReference type="EMBL" id="QOE54911.1"/>
    </source>
</evidence>
<keyword evidence="3" id="KW-0255">Endonuclease</keyword>
<feature type="signal peptide" evidence="6">
    <location>
        <begin position="1"/>
        <end position="24"/>
    </location>
</feature>
<dbReference type="SMART" id="SM00892">
    <property type="entry name" value="Endonuclease_NS"/>
    <property type="match status" value="1"/>
</dbReference>
<dbReference type="GO" id="GO:0005743">
    <property type="term" value="C:mitochondrial inner membrane"/>
    <property type="evidence" value="ECO:0007669"/>
    <property type="project" value="TreeGrafter"/>
</dbReference>
<feature type="binding site" evidence="5">
    <location>
        <position position="257"/>
    </location>
    <ligand>
        <name>Mg(2+)</name>
        <dbReference type="ChEBI" id="CHEBI:18420"/>
        <note>catalytic</note>
    </ligand>
</feature>
<name>A0A866U751_OSTNU</name>
<evidence type="ECO:0000259" key="7">
    <source>
        <dbReference type="SMART" id="SM00892"/>
    </source>
</evidence>
<dbReference type="GO" id="GO:0004521">
    <property type="term" value="F:RNA endonuclease activity"/>
    <property type="evidence" value="ECO:0007669"/>
    <property type="project" value="TreeGrafter"/>
</dbReference>
<keyword evidence="6" id="KW-0732">Signal</keyword>
<protein>
    <submittedName>
        <fullName evidence="8">Double-stranded ribonuclease 3</fullName>
    </submittedName>
</protein>
<dbReference type="InterPro" id="IPR001604">
    <property type="entry name" value="Endo_G_ENPP1-like_dom"/>
</dbReference>
<proteinExistence type="evidence at transcript level"/>
<dbReference type="GO" id="GO:0005634">
    <property type="term" value="C:nucleus"/>
    <property type="evidence" value="ECO:0007669"/>
    <property type="project" value="TreeGrafter"/>
</dbReference>
<comment type="similarity">
    <text evidence="1">Belongs to the DNA/RNA non-specific endonuclease family.</text>
</comment>
<dbReference type="GO" id="GO:0046872">
    <property type="term" value="F:metal ion binding"/>
    <property type="evidence" value="ECO:0007669"/>
    <property type="project" value="UniProtKB-KW"/>
</dbReference>
<dbReference type="PANTHER" id="PTHR13966">
    <property type="entry name" value="ENDONUCLEASE RELATED"/>
    <property type="match status" value="1"/>
</dbReference>
<dbReference type="InterPro" id="IPR040255">
    <property type="entry name" value="Non-specific_endonuclease"/>
</dbReference>
<organism evidence="8">
    <name type="scientific">Ostrinia nubilalis</name>
    <name type="common">European corn borer</name>
    <name type="synonym">Pyralis nubilalis</name>
    <dbReference type="NCBI Taxonomy" id="29057"/>
    <lineage>
        <taxon>Eukaryota</taxon>
        <taxon>Metazoa</taxon>
        <taxon>Ecdysozoa</taxon>
        <taxon>Arthropoda</taxon>
        <taxon>Hexapoda</taxon>
        <taxon>Insecta</taxon>
        <taxon>Pterygota</taxon>
        <taxon>Neoptera</taxon>
        <taxon>Endopterygota</taxon>
        <taxon>Lepidoptera</taxon>
        <taxon>Glossata</taxon>
        <taxon>Ditrysia</taxon>
        <taxon>Pyraloidea</taxon>
        <taxon>Crambidae</taxon>
        <taxon>Pyraustinae</taxon>
        <taxon>Ostrinia</taxon>
    </lineage>
</organism>
<evidence type="ECO:0000256" key="4">
    <source>
        <dbReference type="PIRSR" id="PIRSR640255-1"/>
    </source>
</evidence>
<dbReference type="Gene3D" id="3.40.570.10">
    <property type="entry name" value="Extracellular Endonuclease, subunit A"/>
    <property type="match status" value="1"/>
</dbReference>
<dbReference type="InterPro" id="IPR044929">
    <property type="entry name" value="DNA/RNA_non-sp_Endonuclease_sf"/>
</dbReference>
<feature type="active site" description="Proton acceptor" evidence="4">
    <location>
        <position position="227"/>
    </location>
</feature>
<gene>
    <name evidence="8" type="primary">dsRNase3</name>
</gene>
<accession>A0A866U751</accession>
<dbReference type="SUPFAM" id="SSF54060">
    <property type="entry name" value="His-Me finger endonucleases"/>
    <property type="match status" value="1"/>
</dbReference>
<dbReference type="GO" id="GO:0000014">
    <property type="term" value="F:single-stranded DNA endodeoxyribonuclease activity"/>
    <property type="evidence" value="ECO:0007669"/>
    <property type="project" value="TreeGrafter"/>
</dbReference>
<dbReference type="InterPro" id="IPR044925">
    <property type="entry name" value="His-Me_finger_sf"/>
</dbReference>
<evidence type="ECO:0000256" key="3">
    <source>
        <dbReference type="ARBA" id="ARBA00022759"/>
    </source>
</evidence>
<evidence type="ECO:0000256" key="2">
    <source>
        <dbReference type="ARBA" id="ARBA00022722"/>
    </source>
</evidence>
<keyword evidence="2" id="KW-0540">Nuclease</keyword>
<dbReference type="GO" id="GO:0006309">
    <property type="term" value="P:apoptotic DNA fragmentation"/>
    <property type="evidence" value="ECO:0007669"/>
    <property type="project" value="TreeGrafter"/>
</dbReference>
<dbReference type="AlphaFoldDB" id="A0A866U751"/>
<feature type="chain" id="PRO_5032486146" evidence="6">
    <location>
        <begin position="25"/>
        <end position="393"/>
    </location>
</feature>
<evidence type="ECO:0000256" key="6">
    <source>
        <dbReference type="SAM" id="SignalP"/>
    </source>
</evidence>
<sequence>MKCVSMVFCFTALLLAISIADVRGECKLSLQDDFKKPAPVYIKDGVFLAPNPAGDIRLRKSETLAVACPGNKRRVVLGNVTTSLDVVEASCVSNTTFRVGQWLGPFKSITCNVQPWFSSQEVKGGCGRGNQLHRVGYQIESVFFSVYEACFDPSLVRTVYVRHELTPASVFFQKGQQRPQFTEGTLFGKVRMSKLYSMKNQKERVQELVGDVADQYITKKEFLSRGHLAARADFSLRACQVATFHYVNTAPQWQRGNAGDWAALEEALKRRISALGRPVTVYTGTHGVMSFGPHKELYLTADANNNGIVPVPLYLYKLVFDPLTRKAVVFVSINSPFYNSTITDQLTFCEDVCERKEYSWLTWRDDGTTSFCCNYNDAKVFHLPKLPVSGLFY</sequence>
<reference evidence="8" key="1">
    <citation type="journal article" name="Insects">
        <title>Molecular Characterizations of Double-Stranded RNA Degrading Nuclease Genes from Ostrinia nubilalis.</title>
        <authorList>
            <person name="Cooper A.M.W."/>
            <person name="Song H."/>
            <person name="Shi X."/>
            <person name="Yu Z."/>
            <person name="Lorenzen M."/>
            <person name="Silver K."/>
            <person name="Zhang J."/>
            <person name="Zhu K.Y."/>
        </authorList>
    </citation>
    <scope>NUCLEOTIDE SEQUENCE</scope>
</reference>
<dbReference type="Pfam" id="PF01223">
    <property type="entry name" value="Endonuclease_NS"/>
    <property type="match status" value="1"/>
</dbReference>
<dbReference type="FunFam" id="3.40.570.10:FF:000007">
    <property type="entry name" value="Alkaline nuclease"/>
    <property type="match status" value="1"/>
</dbReference>
<evidence type="ECO:0000256" key="5">
    <source>
        <dbReference type="PIRSR" id="PIRSR640255-2"/>
    </source>
</evidence>
<keyword evidence="5" id="KW-0479">Metal-binding</keyword>
<dbReference type="GO" id="GO:0003676">
    <property type="term" value="F:nucleic acid binding"/>
    <property type="evidence" value="ECO:0007669"/>
    <property type="project" value="InterPro"/>
</dbReference>
<dbReference type="PANTHER" id="PTHR13966:SF17">
    <property type="entry name" value="ENDONUCLEASE-RELATED"/>
    <property type="match status" value="1"/>
</dbReference>
<dbReference type="EMBL" id="MT524713">
    <property type="protein sequence ID" value="QOE54911.1"/>
    <property type="molecule type" value="mRNA"/>
</dbReference>